<keyword evidence="2" id="KW-1185">Reference proteome</keyword>
<organism evidence="1 2">
    <name type="scientific">Methanocorpusculum petauri</name>
    <dbReference type="NCBI Taxonomy" id="3002863"/>
    <lineage>
        <taxon>Archaea</taxon>
        <taxon>Methanobacteriati</taxon>
        <taxon>Methanobacteriota</taxon>
        <taxon>Stenosarchaea group</taxon>
        <taxon>Methanomicrobia</taxon>
        <taxon>Methanomicrobiales</taxon>
        <taxon>Methanocorpusculaceae</taxon>
        <taxon>Methanocorpusculum</taxon>
    </lineage>
</organism>
<evidence type="ECO:0000313" key="2">
    <source>
        <dbReference type="Proteomes" id="UP001141422"/>
    </source>
</evidence>
<dbReference type="RefSeq" id="WP_268923968.1">
    <property type="nucleotide sequence ID" value="NZ_JAPTGB010000001.1"/>
</dbReference>
<evidence type="ECO:0000313" key="1">
    <source>
        <dbReference type="EMBL" id="MCZ0859740.1"/>
    </source>
</evidence>
<dbReference type="Proteomes" id="UP001141422">
    <property type="component" value="Unassembled WGS sequence"/>
</dbReference>
<reference evidence="1" key="1">
    <citation type="submission" date="2022-12" db="EMBL/GenBank/DDBJ databases">
        <title>Isolation and characterisation of novel Methanocorpusculum spp. from native Australian herbivores indicates the genus is ancestrally host-associated.</title>
        <authorList>
            <person name="Volmer J.G."/>
            <person name="Soo R.M."/>
            <person name="Evans P.N."/>
            <person name="Hoedt E.C."/>
            <person name="Astorga Alsina A.L."/>
            <person name="Woodcroft B.J."/>
            <person name="Tyson G.W."/>
            <person name="Hugenholtz P."/>
            <person name="Morrison M."/>
        </authorList>
    </citation>
    <scope>NUCLEOTIDE SEQUENCE</scope>
    <source>
        <strain evidence="1">MG</strain>
    </source>
</reference>
<gene>
    <name evidence="1" type="ORF">O0S10_00690</name>
</gene>
<dbReference type="EMBL" id="JAPTGB010000001">
    <property type="protein sequence ID" value="MCZ0859740.1"/>
    <property type="molecule type" value="Genomic_DNA"/>
</dbReference>
<accession>A0ABT4IEZ3</accession>
<protein>
    <submittedName>
        <fullName evidence="1">Uncharacterized protein</fullName>
    </submittedName>
</protein>
<sequence length="116" mass="13104">MIALLQKLQHLQIVPFDVEVFRRVPVFALLRTGPQCSPRWLLRKAECSSFPVPGKAVPFLFVLYVLTEKLSEFLEVDVILAADLREELAESGDVFFGDIRGISGKFGVDHGCFPRR</sequence>
<name>A0ABT4IEZ3_9EURY</name>
<proteinExistence type="predicted"/>
<comment type="caution">
    <text evidence="1">The sequence shown here is derived from an EMBL/GenBank/DDBJ whole genome shotgun (WGS) entry which is preliminary data.</text>
</comment>